<accession>A0A198AJX0</accession>
<evidence type="ECO:0000313" key="2">
    <source>
        <dbReference type="Proteomes" id="UP000078454"/>
    </source>
</evidence>
<dbReference type="Gene3D" id="3.50.50.60">
    <property type="entry name" value="FAD/NAD(P)-binding domain"/>
    <property type="match status" value="1"/>
</dbReference>
<dbReference type="AlphaFoldDB" id="A0A198AJX0"/>
<evidence type="ECO:0008006" key="3">
    <source>
        <dbReference type="Google" id="ProtNLM"/>
    </source>
</evidence>
<evidence type="ECO:0000313" key="1">
    <source>
        <dbReference type="EMBL" id="OAS21375.1"/>
    </source>
</evidence>
<protein>
    <recommendedName>
        <fullName evidence="3">FAD/NAD(P)-binding domain-containing protein</fullName>
    </recommendedName>
</protein>
<name>A0A198AJX0_9BACL</name>
<sequence>MYELIIIGAGPYGISLAAHAVANNLTYKLLGYPMDFWENQMPQDMFIRTPHEFCSFSDANDELTIQRFAIETGVELVSPLPRPVFVDYAMWFAIQSGVEFTPELVIALSKSGNEYLIETEKGQILKARNVIIATGVEHFKYMPDMFQSLPSHLVSHTSGYTIQALKGFQGKM</sequence>
<dbReference type="SUPFAM" id="SSF51905">
    <property type="entry name" value="FAD/NAD(P)-binding domain"/>
    <property type="match status" value="1"/>
</dbReference>
<dbReference type="EMBL" id="LYPB01000049">
    <property type="protein sequence ID" value="OAS21375.1"/>
    <property type="molecule type" value="Genomic_DNA"/>
</dbReference>
<dbReference type="Pfam" id="PF13738">
    <property type="entry name" value="Pyr_redox_3"/>
    <property type="match status" value="1"/>
</dbReference>
<proteinExistence type="predicted"/>
<dbReference type="InterPro" id="IPR036188">
    <property type="entry name" value="FAD/NAD-bd_sf"/>
</dbReference>
<dbReference type="OrthoDB" id="9778740at2"/>
<organism evidence="1 2">
    <name type="scientific">Paenibacillus oryzisoli</name>
    <dbReference type="NCBI Taxonomy" id="1850517"/>
    <lineage>
        <taxon>Bacteria</taxon>
        <taxon>Bacillati</taxon>
        <taxon>Bacillota</taxon>
        <taxon>Bacilli</taxon>
        <taxon>Bacillales</taxon>
        <taxon>Paenibacillaceae</taxon>
        <taxon>Paenibacillus</taxon>
    </lineage>
</organism>
<keyword evidence="2" id="KW-1185">Reference proteome</keyword>
<dbReference type="Proteomes" id="UP000078454">
    <property type="component" value="Unassembled WGS sequence"/>
</dbReference>
<comment type="caution">
    <text evidence="1">The sequence shown here is derived from an EMBL/GenBank/DDBJ whole genome shotgun (WGS) entry which is preliminary data.</text>
</comment>
<dbReference type="RefSeq" id="WP_068662946.1">
    <property type="nucleotide sequence ID" value="NZ_LYPB01000049.1"/>
</dbReference>
<dbReference type="STRING" id="1850517.A8708_31400"/>
<reference evidence="1 2" key="1">
    <citation type="submission" date="2016-05" db="EMBL/GenBank/DDBJ databases">
        <title>Paenibacillus sp. 1ZS3-15 nov., isolated from the rhizosphere soil.</title>
        <authorList>
            <person name="Zhang X.X."/>
            <person name="Zhang J."/>
        </authorList>
    </citation>
    <scope>NUCLEOTIDE SEQUENCE [LARGE SCALE GENOMIC DNA]</scope>
    <source>
        <strain evidence="1 2">1ZS3-15</strain>
    </source>
</reference>
<gene>
    <name evidence="1" type="ORF">A8708_31400</name>
</gene>